<comment type="caution">
    <text evidence="1">The sequence shown here is derived from an EMBL/GenBank/DDBJ whole genome shotgun (WGS) entry which is preliminary data.</text>
</comment>
<evidence type="ECO:0000313" key="2">
    <source>
        <dbReference type="Proteomes" id="UP001464891"/>
    </source>
</evidence>
<dbReference type="EMBL" id="JAMPKM010000009">
    <property type="protein sequence ID" value="MEP0818560.1"/>
    <property type="molecule type" value="Genomic_DNA"/>
</dbReference>
<reference evidence="1 2" key="1">
    <citation type="submission" date="2022-04" db="EMBL/GenBank/DDBJ databases">
        <title>Positive selection, recombination, and allopatry shape intraspecific diversity of widespread and dominant cyanobacteria.</title>
        <authorList>
            <person name="Wei J."/>
            <person name="Shu W."/>
            <person name="Hu C."/>
        </authorList>
    </citation>
    <scope>NUCLEOTIDE SEQUENCE [LARGE SCALE GENOMIC DNA]</scope>
    <source>
        <strain evidence="1 2">GB2-A4</strain>
    </source>
</reference>
<dbReference type="RefSeq" id="WP_190436816.1">
    <property type="nucleotide sequence ID" value="NZ_JAMPKM010000009.1"/>
</dbReference>
<proteinExistence type="predicted"/>
<keyword evidence="2" id="KW-1185">Reference proteome</keyword>
<accession>A0ABV0J9V0</accession>
<protein>
    <submittedName>
        <fullName evidence="1">DUF4177 domain-containing protein</fullName>
    </submittedName>
</protein>
<evidence type="ECO:0000313" key="1">
    <source>
        <dbReference type="EMBL" id="MEP0818560.1"/>
    </source>
</evidence>
<name>A0ABV0J9V0_9CYAN</name>
<dbReference type="Proteomes" id="UP001464891">
    <property type="component" value="Unassembled WGS sequence"/>
</dbReference>
<organism evidence="1 2">
    <name type="scientific">Trichocoleus desertorum GB2-A4</name>
    <dbReference type="NCBI Taxonomy" id="2933944"/>
    <lineage>
        <taxon>Bacteria</taxon>
        <taxon>Bacillati</taxon>
        <taxon>Cyanobacteriota</taxon>
        <taxon>Cyanophyceae</taxon>
        <taxon>Leptolyngbyales</taxon>
        <taxon>Trichocoleusaceae</taxon>
        <taxon>Trichocoleus</taxon>
    </lineage>
</organism>
<sequence>MQKWEYCEVFYFVNRVGSTSTLRLQLNGEQQNNVSSVIEFLNRLGRQGWELVSHVVNQEIISRDDYGKYMYTSTFNTLTFKRPLPS</sequence>
<gene>
    <name evidence="1" type="ORF">NC998_15785</name>
</gene>